<feature type="region of interest" description="Disordered" evidence="4">
    <location>
        <begin position="1"/>
        <end position="21"/>
    </location>
</feature>
<dbReference type="Pfam" id="PF07729">
    <property type="entry name" value="FCD"/>
    <property type="match status" value="1"/>
</dbReference>
<keyword evidence="2" id="KW-0238">DNA-binding</keyword>
<dbReference type="SUPFAM" id="SSF48008">
    <property type="entry name" value="GntR ligand-binding domain-like"/>
    <property type="match status" value="1"/>
</dbReference>
<evidence type="ECO:0000256" key="3">
    <source>
        <dbReference type="ARBA" id="ARBA00023163"/>
    </source>
</evidence>
<name>A0A1R1S9W6_9ACTN</name>
<dbReference type="InterPro" id="IPR036390">
    <property type="entry name" value="WH_DNA-bd_sf"/>
</dbReference>
<dbReference type="InterPro" id="IPR008920">
    <property type="entry name" value="TF_FadR/GntR_C"/>
</dbReference>
<evidence type="ECO:0000256" key="1">
    <source>
        <dbReference type="ARBA" id="ARBA00023015"/>
    </source>
</evidence>
<evidence type="ECO:0000256" key="2">
    <source>
        <dbReference type="ARBA" id="ARBA00023125"/>
    </source>
</evidence>
<dbReference type="SMART" id="SM00345">
    <property type="entry name" value="HTH_GNTR"/>
    <property type="match status" value="1"/>
</dbReference>
<protein>
    <submittedName>
        <fullName evidence="6">GntR family transcriptional regulator</fullName>
    </submittedName>
</protein>
<sequence>MSEQARPVASGPRPVANQTRRDAVVGELRRAILAGELEPGQRLREVRIAQQMGVSRPTLREAIYQLIHEGLLEQQPYRGVAVTTVDEKFLTDVAEVRVALEKVAARAVADDPDGSRKARVRRAWKAYRAAHAAGDAERLHEAHIELHRTVWTASENILLIRMWPTVEAHTNLAISVDESERADPDRALHVHESLIRAILEGDGETIDAEVEAHTRRSADELVEMLATRRRGAGPSA</sequence>
<dbReference type="InterPro" id="IPR036388">
    <property type="entry name" value="WH-like_DNA-bd_sf"/>
</dbReference>
<keyword evidence="7" id="KW-1185">Reference proteome</keyword>
<dbReference type="AlphaFoldDB" id="A0A1R1S9W6"/>
<dbReference type="InterPro" id="IPR011711">
    <property type="entry name" value="GntR_C"/>
</dbReference>
<keyword evidence="3" id="KW-0804">Transcription</keyword>
<evidence type="ECO:0000313" key="6">
    <source>
        <dbReference type="EMBL" id="OMI35134.1"/>
    </source>
</evidence>
<evidence type="ECO:0000259" key="5">
    <source>
        <dbReference type="PROSITE" id="PS50949"/>
    </source>
</evidence>
<dbReference type="Proteomes" id="UP000186168">
    <property type="component" value="Unassembled WGS sequence"/>
</dbReference>
<dbReference type="Gene3D" id="1.10.10.10">
    <property type="entry name" value="Winged helix-like DNA-binding domain superfamily/Winged helix DNA-binding domain"/>
    <property type="match status" value="1"/>
</dbReference>
<dbReference type="InterPro" id="IPR000524">
    <property type="entry name" value="Tscrpt_reg_HTH_GntR"/>
</dbReference>
<dbReference type="Gene3D" id="1.20.120.530">
    <property type="entry name" value="GntR ligand-binding domain-like"/>
    <property type="match status" value="1"/>
</dbReference>
<keyword evidence="1" id="KW-0805">Transcription regulation</keyword>
<accession>A0A1R1S9W6</accession>
<organism evidence="6 7">
    <name type="scientific">Streptomyces sparsogenes DSM 40356</name>
    <dbReference type="NCBI Taxonomy" id="1331668"/>
    <lineage>
        <taxon>Bacteria</taxon>
        <taxon>Bacillati</taxon>
        <taxon>Actinomycetota</taxon>
        <taxon>Actinomycetes</taxon>
        <taxon>Kitasatosporales</taxon>
        <taxon>Streptomycetaceae</taxon>
        <taxon>Streptomyces</taxon>
    </lineage>
</organism>
<reference evidence="6 7" key="1">
    <citation type="submission" date="2013-05" db="EMBL/GenBank/DDBJ databases">
        <title>Genome sequence of Streptomyces sparsogenes DSM 40356.</title>
        <authorList>
            <person name="Coyne S."/>
            <person name="Seebeck F.P."/>
        </authorList>
    </citation>
    <scope>NUCLEOTIDE SEQUENCE [LARGE SCALE GENOMIC DNA]</scope>
    <source>
        <strain evidence="6 7">DSM 40356</strain>
    </source>
</reference>
<dbReference type="PROSITE" id="PS50949">
    <property type="entry name" value="HTH_GNTR"/>
    <property type="match status" value="1"/>
</dbReference>
<dbReference type="SUPFAM" id="SSF46785">
    <property type="entry name" value="Winged helix' DNA-binding domain"/>
    <property type="match status" value="1"/>
</dbReference>
<dbReference type="RefSeq" id="WP_076971808.1">
    <property type="nucleotide sequence ID" value="NZ_ASQP01000413.1"/>
</dbReference>
<comment type="caution">
    <text evidence="6">The sequence shown here is derived from an EMBL/GenBank/DDBJ whole genome shotgun (WGS) entry which is preliminary data.</text>
</comment>
<dbReference type="Pfam" id="PF00392">
    <property type="entry name" value="GntR"/>
    <property type="match status" value="1"/>
</dbReference>
<dbReference type="PRINTS" id="PR00035">
    <property type="entry name" value="HTHGNTR"/>
</dbReference>
<gene>
    <name evidence="6" type="ORF">SPAR_32871</name>
</gene>
<proteinExistence type="predicted"/>
<dbReference type="PANTHER" id="PTHR43537">
    <property type="entry name" value="TRANSCRIPTIONAL REGULATOR, GNTR FAMILY"/>
    <property type="match status" value="1"/>
</dbReference>
<feature type="domain" description="HTH gntR-type" evidence="5">
    <location>
        <begin position="18"/>
        <end position="85"/>
    </location>
</feature>
<dbReference type="SMART" id="SM00895">
    <property type="entry name" value="FCD"/>
    <property type="match status" value="1"/>
</dbReference>
<dbReference type="EMBL" id="ASQP01000413">
    <property type="protein sequence ID" value="OMI35134.1"/>
    <property type="molecule type" value="Genomic_DNA"/>
</dbReference>
<dbReference type="CDD" id="cd07377">
    <property type="entry name" value="WHTH_GntR"/>
    <property type="match status" value="1"/>
</dbReference>
<evidence type="ECO:0000256" key="4">
    <source>
        <dbReference type="SAM" id="MobiDB-lite"/>
    </source>
</evidence>
<dbReference type="GO" id="GO:0003700">
    <property type="term" value="F:DNA-binding transcription factor activity"/>
    <property type="evidence" value="ECO:0007669"/>
    <property type="project" value="InterPro"/>
</dbReference>
<dbReference type="PANTHER" id="PTHR43537:SF45">
    <property type="entry name" value="GNTR FAMILY REGULATORY PROTEIN"/>
    <property type="match status" value="1"/>
</dbReference>
<evidence type="ECO:0000313" key="7">
    <source>
        <dbReference type="Proteomes" id="UP000186168"/>
    </source>
</evidence>
<dbReference type="GO" id="GO:0003677">
    <property type="term" value="F:DNA binding"/>
    <property type="evidence" value="ECO:0007669"/>
    <property type="project" value="UniProtKB-KW"/>
</dbReference>